<feature type="domain" description="EF-hand" evidence="9">
    <location>
        <begin position="25"/>
        <end position="60"/>
    </location>
</feature>
<reference evidence="10 11" key="1">
    <citation type="submission" date="2021-02" db="EMBL/GenBank/DDBJ databases">
        <title>Variation within the Batrachochytrium salamandrivorans European outbreak.</title>
        <authorList>
            <person name="Kelly M."/>
            <person name="Pasmans F."/>
            <person name="Shea T.P."/>
            <person name="Munoz J.F."/>
            <person name="Carranza S."/>
            <person name="Cuomo C.A."/>
            <person name="Martel A."/>
        </authorList>
    </citation>
    <scope>NUCLEOTIDE SEQUENCE [LARGE SCALE GENOMIC DNA]</scope>
    <source>
        <strain evidence="10 11">AMFP18/2</strain>
    </source>
</reference>
<evidence type="ECO:0000256" key="3">
    <source>
        <dbReference type="ARBA" id="ARBA00022837"/>
    </source>
</evidence>
<organism evidence="10 11">
    <name type="scientific">Batrachochytrium salamandrivorans</name>
    <dbReference type="NCBI Taxonomy" id="1357716"/>
    <lineage>
        <taxon>Eukaryota</taxon>
        <taxon>Fungi</taxon>
        <taxon>Fungi incertae sedis</taxon>
        <taxon>Chytridiomycota</taxon>
        <taxon>Chytridiomycota incertae sedis</taxon>
        <taxon>Chytridiomycetes</taxon>
        <taxon>Rhizophydiales</taxon>
        <taxon>Rhizophydiales incertae sedis</taxon>
        <taxon>Batrachochytrium</taxon>
    </lineage>
</organism>
<keyword evidence="2" id="KW-0677">Repeat</keyword>
<evidence type="ECO:0000256" key="2">
    <source>
        <dbReference type="ARBA" id="ARBA00022737"/>
    </source>
</evidence>
<protein>
    <recommendedName>
        <fullName evidence="6">Calcineurin subunit B</fullName>
    </recommendedName>
    <alternativeName>
        <fullName evidence="7">Calcineurin regulatory subunit</fullName>
    </alternativeName>
    <alternativeName>
        <fullName evidence="8">Protein phosphatase 2B regulatory subunit</fullName>
    </alternativeName>
</protein>
<dbReference type="InterPro" id="IPR011992">
    <property type="entry name" value="EF-hand-dom_pair"/>
</dbReference>
<evidence type="ECO:0000256" key="4">
    <source>
        <dbReference type="ARBA" id="ARBA00023774"/>
    </source>
</evidence>
<sequence>MGSQASSLEKEELAELERLTTFPPDEINRLYRRFQHLDKENMGRISLEELHAIPELAVNPLAQRIHAVFDLDGRNEIDFRQFVSVLSVFSKDAKREEKLNFAFRIYDVNGDGLLDTADLTHVVKLMVGSNVADIEVEKMVQQTILDADTLDRDGSISFAEFKRAMFNADVETILTIQF</sequence>
<dbReference type="Pfam" id="PF13499">
    <property type="entry name" value="EF-hand_7"/>
    <property type="match status" value="1"/>
</dbReference>
<feature type="domain" description="EF-hand" evidence="9">
    <location>
        <begin position="94"/>
        <end position="129"/>
    </location>
</feature>
<dbReference type="PROSITE" id="PS00018">
    <property type="entry name" value="EF_HAND_1"/>
    <property type="match status" value="1"/>
</dbReference>
<gene>
    <name evidence="10" type="ORF">BASA50_005452</name>
</gene>
<evidence type="ECO:0000256" key="6">
    <source>
        <dbReference type="ARBA" id="ARBA00023832"/>
    </source>
</evidence>
<evidence type="ECO:0000256" key="7">
    <source>
        <dbReference type="ARBA" id="ARBA00031295"/>
    </source>
</evidence>
<dbReference type="SUPFAM" id="SSF47473">
    <property type="entry name" value="EF-hand"/>
    <property type="match status" value="1"/>
</dbReference>
<dbReference type="EMBL" id="JAFCIX010000260">
    <property type="protein sequence ID" value="KAH6595979.1"/>
    <property type="molecule type" value="Genomic_DNA"/>
</dbReference>
<comment type="subunit">
    <text evidence="5">Composed of a catalytic subunit (A) and a regulatory subunit (B).</text>
</comment>
<evidence type="ECO:0000256" key="5">
    <source>
        <dbReference type="ARBA" id="ARBA00023792"/>
    </source>
</evidence>
<feature type="domain" description="EF-hand" evidence="9">
    <location>
        <begin position="151"/>
        <end position="171"/>
    </location>
</feature>
<evidence type="ECO:0000259" key="9">
    <source>
        <dbReference type="PROSITE" id="PS50222"/>
    </source>
</evidence>
<dbReference type="PROSITE" id="PS50222">
    <property type="entry name" value="EF_HAND_2"/>
    <property type="match status" value="3"/>
</dbReference>
<evidence type="ECO:0000313" key="10">
    <source>
        <dbReference type="EMBL" id="KAH6595979.1"/>
    </source>
</evidence>
<name>A0ABQ8FFX3_9FUNG</name>
<comment type="caution">
    <text evidence="10">The sequence shown here is derived from an EMBL/GenBank/DDBJ whole genome shotgun (WGS) entry which is preliminary data.</text>
</comment>
<keyword evidence="11" id="KW-1185">Reference proteome</keyword>
<dbReference type="CDD" id="cd00051">
    <property type="entry name" value="EFh"/>
    <property type="match status" value="1"/>
</dbReference>
<comment type="similarity">
    <text evidence="4">Belongs to the calcineurin regulatory subunit family.</text>
</comment>
<dbReference type="InterPro" id="IPR002048">
    <property type="entry name" value="EF_hand_dom"/>
</dbReference>
<evidence type="ECO:0000256" key="8">
    <source>
        <dbReference type="ARBA" id="ARBA00032848"/>
    </source>
</evidence>
<dbReference type="SMART" id="SM00054">
    <property type="entry name" value="EFh"/>
    <property type="match status" value="4"/>
</dbReference>
<evidence type="ECO:0000313" key="11">
    <source>
        <dbReference type="Proteomes" id="UP001648503"/>
    </source>
</evidence>
<keyword evidence="1" id="KW-0479">Metal-binding</keyword>
<proteinExistence type="inferred from homology"/>
<keyword evidence="3" id="KW-0106">Calcium</keyword>
<dbReference type="Gene3D" id="1.10.238.10">
    <property type="entry name" value="EF-hand"/>
    <property type="match status" value="1"/>
</dbReference>
<dbReference type="PANTHER" id="PTHR45942">
    <property type="entry name" value="PROTEIN PHOSPATASE 3 REGULATORY SUBUNIT B ALPHA ISOFORM TYPE 1"/>
    <property type="match status" value="1"/>
</dbReference>
<evidence type="ECO:0000256" key="1">
    <source>
        <dbReference type="ARBA" id="ARBA00022723"/>
    </source>
</evidence>
<accession>A0ABQ8FFX3</accession>
<dbReference type="Proteomes" id="UP001648503">
    <property type="component" value="Unassembled WGS sequence"/>
</dbReference>
<dbReference type="InterPro" id="IPR018247">
    <property type="entry name" value="EF_Hand_1_Ca_BS"/>
</dbReference>